<organism evidence="1 2">
    <name type="scientific">Trinickia symbiotica</name>
    <dbReference type="NCBI Taxonomy" id="863227"/>
    <lineage>
        <taxon>Bacteria</taxon>
        <taxon>Pseudomonadati</taxon>
        <taxon>Pseudomonadota</taxon>
        <taxon>Betaproteobacteria</taxon>
        <taxon>Burkholderiales</taxon>
        <taxon>Burkholderiaceae</taxon>
        <taxon>Trinickia</taxon>
    </lineage>
</organism>
<dbReference type="Proteomes" id="UP000240638">
    <property type="component" value="Unassembled WGS sequence"/>
</dbReference>
<dbReference type="AlphaFoldDB" id="A0A2T3XXV9"/>
<dbReference type="EMBL" id="PYUC01000003">
    <property type="protein sequence ID" value="PTB21350.1"/>
    <property type="molecule type" value="Genomic_DNA"/>
</dbReference>
<evidence type="ECO:0000313" key="2">
    <source>
        <dbReference type="Proteomes" id="UP000240638"/>
    </source>
</evidence>
<protein>
    <submittedName>
        <fullName evidence="1">Uncharacterized protein</fullName>
    </submittedName>
</protein>
<comment type="caution">
    <text evidence="1">The sequence shown here is derived from an EMBL/GenBank/DDBJ whole genome shotgun (WGS) entry which is preliminary data.</text>
</comment>
<proteinExistence type="predicted"/>
<name>A0A2T3XXV9_9BURK</name>
<evidence type="ECO:0000313" key="1">
    <source>
        <dbReference type="EMBL" id="PTB21350.1"/>
    </source>
</evidence>
<accession>A0A2T3XXV9</accession>
<gene>
    <name evidence="1" type="ORF">C9I57_06720</name>
</gene>
<sequence>MASRLRAYYCRIRAAMRRRLALTTGVQHVAFRLLSDLPARCLLDYLSLIIASRHPTIRTTNANG</sequence>
<reference evidence="1 2" key="1">
    <citation type="submission" date="2018-03" db="EMBL/GenBank/DDBJ databases">
        <title>Whole genome analyses suggest that Burkholderia sensu lato contains two further novel genera in the rhizoxinica-symbiotica group Mycetohabitans gen. nov., and Trinickia gen. nov.: implications for the evolution of diazotrophy and nodulation in the Burkholderiaceae.</title>
        <authorList>
            <person name="Estrada De Los Santos P."/>
            <person name="Palmer M."/>
            <person name="Chavez-Ramirez B."/>
            <person name="Steenkamp E.T."/>
            <person name="Hirsch A.M."/>
            <person name="Manyaka P."/>
            <person name="Maluk M."/>
            <person name="Lafos M."/>
            <person name="Crook M."/>
            <person name="Gross E."/>
            <person name="Simon M.F."/>
            <person name="Bueno Dos Reis Junior F."/>
            <person name="Poole P.S."/>
            <person name="Venter S.N."/>
            <person name="James E.K."/>
        </authorList>
    </citation>
    <scope>NUCLEOTIDE SEQUENCE [LARGE SCALE GENOMIC DNA]</scope>
    <source>
        <strain evidence="1 2">JPY-366</strain>
    </source>
</reference>